<protein>
    <submittedName>
        <fullName evidence="6">FMN reductase</fullName>
        <ecNumber evidence="6">1.5.1.-</ecNumber>
    </submittedName>
</protein>
<dbReference type="RefSeq" id="WP_308711774.1">
    <property type="nucleotide sequence ID" value="NZ_JAVHUY010000006.1"/>
</dbReference>
<evidence type="ECO:0000256" key="4">
    <source>
        <dbReference type="SAM" id="MobiDB-lite"/>
    </source>
</evidence>
<accession>A0ABU0ZDR8</accession>
<name>A0ABU0ZDR8_9ACTN</name>
<dbReference type="PANTHER" id="PTHR43408">
    <property type="entry name" value="FMN REDUCTASE (NADPH)"/>
    <property type="match status" value="1"/>
</dbReference>
<dbReference type="InterPro" id="IPR051814">
    <property type="entry name" value="NAD(P)H-dep_FMN_reductase"/>
</dbReference>
<dbReference type="NCBIfam" id="TIGR04037">
    <property type="entry name" value="LLM_duo_CE1759"/>
    <property type="match status" value="1"/>
</dbReference>
<evidence type="ECO:0000313" key="7">
    <source>
        <dbReference type="Proteomes" id="UP001230908"/>
    </source>
</evidence>
<dbReference type="Pfam" id="PF03358">
    <property type="entry name" value="FMN_red"/>
    <property type="match status" value="1"/>
</dbReference>
<sequence length="220" mass="23335">MNAPHENAPLRSTFTQGPRSRRSLVVVSAGLSQPSSTRLLADQLAAATRRRLDADAEAVDLRDRAHDLTNHLLTGFPAPELERVLDAVAHADGLIAVTPIFNASYSGLFKSFVDVLPEGTLADKPVLIAATGGTARHSLALEHAMRPLFAHLRAVVVPTAVFAAPEDWGGGATAHGPLAARIERAAAELAVEIERREPPVVPDPFDEPTPFSELLGGQST</sequence>
<feature type="domain" description="NADPH-dependent FMN reductase-like" evidence="5">
    <location>
        <begin position="24"/>
        <end position="168"/>
    </location>
</feature>
<comment type="caution">
    <text evidence="6">The sequence shown here is derived from an EMBL/GenBank/DDBJ whole genome shotgun (WGS) entry which is preliminary data.</text>
</comment>
<evidence type="ECO:0000259" key="5">
    <source>
        <dbReference type="Pfam" id="PF03358"/>
    </source>
</evidence>
<dbReference type="Gene3D" id="3.40.50.360">
    <property type="match status" value="1"/>
</dbReference>
<dbReference type="EC" id="1.5.1.-" evidence="6"/>
<dbReference type="GO" id="GO:0016491">
    <property type="term" value="F:oxidoreductase activity"/>
    <property type="evidence" value="ECO:0007669"/>
    <property type="project" value="UniProtKB-KW"/>
</dbReference>
<dbReference type="InterPro" id="IPR029039">
    <property type="entry name" value="Flavoprotein-like_sf"/>
</dbReference>
<keyword evidence="2" id="KW-0288">FMN</keyword>
<evidence type="ECO:0000256" key="1">
    <source>
        <dbReference type="ARBA" id="ARBA00022630"/>
    </source>
</evidence>
<keyword evidence="1" id="KW-0285">Flavoprotein</keyword>
<organism evidence="6 7">
    <name type="scientific">Phytohabitans maris</name>
    <dbReference type="NCBI Taxonomy" id="3071409"/>
    <lineage>
        <taxon>Bacteria</taxon>
        <taxon>Bacillati</taxon>
        <taxon>Actinomycetota</taxon>
        <taxon>Actinomycetes</taxon>
        <taxon>Micromonosporales</taxon>
        <taxon>Micromonosporaceae</taxon>
    </lineage>
</organism>
<evidence type="ECO:0000313" key="6">
    <source>
        <dbReference type="EMBL" id="MDQ7904502.1"/>
    </source>
</evidence>
<feature type="region of interest" description="Disordered" evidence="4">
    <location>
        <begin position="198"/>
        <end position="220"/>
    </location>
</feature>
<keyword evidence="3 6" id="KW-0560">Oxidoreductase</keyword>
<dbReference type="PANTHER" id="PTHR43408:SF2">
    <property type="entry name" value="FMN REDUCTASE (NADPH)"/>
    <property type="match status" value="1"/>
</dbReference>
<dbReference type="InterPro" id="IPR023932">
    <property type="entry name" value="CE1759_FMN_reduct"/>
</dbReference>
<gene>
    <name evidence="6" type="ORF">RB614_08190</name>
</gene>
<dbReference type="InterPro" id="IPR005025">
    <property type="entry name" value="FMN_Rdtase-like_dom"/>
</dbReference>
<evidence type="ECO:0000256" key="2">
    <source>
        <dbReference type="ARBA" id="ARBA00022643"/>
    </source>
</evidence>
<dbReference type="SUPFAM" id="SSF52218">
    <property type="entry name" value="Flavoproteins"/>
    <property type="match status" value="1"/>
</dbReference>
<keyword evidence="7" id="KW-1185">Reference proteome</keyword>
<reference evidence="6 7" key="1">
    <citation type="submission" date="2023-08" db="EMBL/GenBank/DDBJ databases">
        <title>Phytohabitans sansha sp. nov., isolated from marine sediment.</title>
        <authorList>
            <person name="Zhao Y."/>
            <person name="Yi K."/>
        </authorList>
    </citation>
    <scope>NUCLEOTIDE SEQUENCE [LARGE SCALE GENOMIC DNA]</scope>
    <source>
        <strain evidence="6 7">ZYX-F-186</strain>
    </source>
</reference>
<dbReference type="Proteomes" id="UP001230908">
    <property type="component" value="Unassembled WGS sequence"/>
</dbReference>
<dbReference type="EMBL" id="JAVHUY010000006">
    <property type="protein sequence ID" value="MDQ7904502.1"/>
    <property type="molecule type" value="Genomic_DNA"/>
</dbReference>
<evidence type="ECO:0000256" key="3">
    <source>
        <dbReference type="ARBA" id="ARBA00023002"/>
    </source>
</evidence>
<proteinExistence type="predicted"/>